<dbReference type="InterPro" id="IPR027839">
    <property type="entry name" value="DUF4432"/>
</dbReference>
<reference evidence="1" key="1">
    <citation type="journal article" date="2021" name="PeerJ">
        <title>Extensive microbial diversity within the chicken gut microbiome revealed by metagenomics and culture.</title>
        <authorList>
            <person name="Gilroy R."/>
            <person name="Ravi A."/>
            <person name="Getino M."/>
            <person name="Pursley I."/>
            <person name="Horton D.L."/>
            <person name="Alikhan N.F."/>
            <person name="Baker D."/>
            <person name="Gharbi K."/>
            <person name="Hall N."/>
            <person name="Watson M."/>
            <person name="Adriaenssens E.M."/>
            <person name="Foster-Nyarko E."/>
            <person name="Jarju S."/>
            <person name="Secka A."/>
            <person name="Antonio M."/>
            <person name="Oren A."/>
            <person name="Chaudhuri R.R."/>
            <person name="La Ragione R."/>
            <person name="Hildebrand F."/>
            <person name="Pallen M.J."/>
        </authorList>
    </citation>
    <scope>NUCLEOTIDE SEQUENCE</scope>
    <source>
        <strain evidence="1">378</strain>
    </source>
</reference>
<dbReference type="Pfam" id="PF14486">
    <property type="entry name" value="DUF4432"/>
    <property type="match status" value="1"/>
</dbReference>
<dbReference type="AlphaFoldDB" id="A0A948THX3"/>
<dbReference type="GO" id="GO:0030246">
    <property type="term" value="F:carbohydrate binding"/>
    <property type="evidence" value="ECO:0007669"/>
    <property type="project" value="InterPro"/>
</dbReference>
<dbReference type="SUPFAM" id="SSF74650">
    <property type="entry name" value="Galactose mutarotase-like"/>
    <property type="match status" value="1"/>
</dbReference>
<dbReference type="CDD" id="cd09023">
    <property type="entry name" value="Aldose_epim_Ec_c4013"/>
    <property type="match status" value="1"/>
</dbReference>
<gene>
    <name evidence="1" type="ORF">H9847_10210</name>
</gene>
<dbReference type="InterPro" id="IPR014718">
    <property type="entry name" value="GH-type_carb-bd"/>
</dbReference>
<sequence length="354" mass="39759">MAALERLAYCGTAYQLFGVEEQRLVGGYADGLRVLEVKNGRGLQMTILLDRGCGIARLSYKGVNYGILSASGLRHPSYFEHQQGGFLRNFHAGFLTTAGIFNVGVDGEDDGEQLYLHGTVDNTPATAYASEVVTDDDGKSFLVIKCTIPVEQIFYHKVMFTRVFRVALDDDYFTIHDRFENTGSTTAPLMVLYHMNMGYPLLDEDSKLFINSSTIKPRTDIARSEMDKWSQMLPPEHNYPERCYYHAFDNRADATAALYQPKHDVGVVISFDSSKLPYFCEWKQMGYRDYALGLEPGNSHCDGRAKMRSEGKLQFLKPAESKEYEVKVSVFSGAEKFAALENSVSHGAHEYDLS</sequence>
<dbReference type="InterPro" id="IPR011013">
    <property type="entry name" value="Gal_mutarotase_sf_dom"/>
</dbReference>
<dbReference type="Gene3D" id="2.70.98.10">
    <property type="match status" value="1"/>
</dbReference>
<organism evidence="1 2">
    <name type="scientific">Candidatus Anaerobiospirillum pullicola</name>
    <dbReference type="NCBI Taxonomy" id="2838451"/>
    <lineage>
        <taxon>Bacteria</taxon>
        <taxon>Pseudomonadati</taxon>
        <taxon>Pseudomonadota</taxon>
        <taxon>Gammaproteobacteria</taxon>
        <taxon>Aeromonadales</taxon>
        <taxon>Succinivibrionaceae</taxon>
        <taxon>Anaerobiospirillum</taxon>
    </lineage>
</organism>
<reference evidence="1" key="2">
    <citation type="submission" date="2021-04" db="EMBL/GenBank/DDBJ databases">
        <authorList>
            <person name="Gilroy R."/>
        </authorList>
    </citation>
    <scope>NUCLEOTIDE SEQUENCE</scope>
    <source>
        <strain evidence="1">378</strain>
    </source>
</reference>
<accession>A0A948THX3</accession>
<dbReference type="EMBL" id="JAHLFE010000210">
    <property type="protein sequence ID" value="MBU3845214.1"/>
    <property type="molecule type" value="Genomic_DNA"/>
</dbReference>
<dbReference type="Proteomes" id="UP000733611">
    <property type="component" value="Unassembled WGS sequence"/>
</dbReference>
<evidence type="ECO:0000313" key="1">
    <source>
        <dbReference type="EMBL" id="MBU3845214.1"/>
    </source>
</evidence>
<proteinExistence type="predicted"/>
<protein>
    <submittedName>
        <fullName evidence="1">Aldose 1-epimerase family protein</fullName>
    </submittedName>
</protein>
<name>A0A948THX3_9GAMM</name>
<dbReference type="GO" id="GO:0003824">
    <property type="term" value="F:catalytic activity"/>
    <property type="evidence" value="ECO:0007669"/>
    <property type="project" value="InterPro"/>
</dbReference>
<dbReference type="GO" id="GO:0005975">
    <property type="term" value="P:carbohydrate metabolic process"/>
    <property type="evidence" value="ECO:0007669"/>
    <property type="project" value="InterPro"/>
</dbReference>
<evidence type="ECO:0000313" key="2">
    <source>
        <dbReference type="Proteomes" id="UP000733611"/>
    </source>
</evidence>
<comment type="caution">
    <text evidence="1">The sequence shown here is derived from an EMBL/GenBank/DDBJ whole genome shotgun (WGS) entry which is preliminary data.</text>
</comment>